<comment type="caution">
    <text evidence="1">The sequence shown here is derived from an EMBL/GenBank/DDBJ whole genome shotgun (WGS) entry which is preliminary data.</text>
</comment>
<protein>
    <submittedName>
        <fullName evidence="1">Uncharacterized protein</fullName>
    </submittedName>
</protein>
<gene>
    <name evidence="1" type="ORF">M0R45_038216</name>
</gene>
<organism evidence="1 2">
    <name type="scientific">Rubus argutus</name>
    <name type="common">Southern blackberry</name>
    <dbReference type="NCBI Taxonomy" id="59490"/>
    <lineage>
        <taxon>Eukaryota</taxon>
        <taxon>Viridiplantae</taxon>
        <taxon>Streptophyta</taxon>
        <taxon>Embryophyta</taxon>
        <taxon>Tracheophyta</taxon>
        <taxon>Spermatophyta</taxon>
        <taxon>Magnoliopsida</taxon>
        <taxon>eudicotyledons</taxon>
        <taxon>Gunneridae</taxon>
        <taxon>Pentapetalae</taxon>
        <taxon>rosids</taxon>
        <taxon>fabids</taxon>
        <taxon>Rosales</taxon>
        <taxon>Rosaceae</taxon>
        <taxon>Rosoideae</taxon>
        <taxon>Rosoideae incertae sedis</taxon>
        <taxon>Rubus</taxon>
    </lineage>
</organism>
<proteinExistence type="predicted"/>
<evidence type="ECO:0000313" key="1">
    <source>
        <dbReference type="EMBL" id="KAK9914435.1"/>
    </source>
</evidence>
<reference evidence="1 2" key="1">
    <citation type="journal article" date="2023" name="G3 (Bethesda)">
        <title>A chromosome-length genome assembly and annotation of blackberry (Rubus argutus, cv. 'Hillquist').</title>
        <authorList>
            <person name="Bruna T."/>
            <person name="Aryal R."/>
            <person name="Dudchenko O."/>
            <person name="Sargent D.J."/>
            <person name="Mead D."/>
            <person name="Buti M."/>
            <person name="Cavallini A."/>
            <person name="Hytonen T."/>
            <person name="Andres J."/>
            <person name="Pham M."/>
            <person name="Weisz D."/>
            <person name="Mascagni F."/>
            <person name="Usai G."/>
            <person name="Natali L."/>
            <person name="Bassil N."/>
            <person name="Fernandez G.E."/>
            <person name="Lomsadze A."/>
            <person name="Armour M."/>
            <person name="Olukolu B."/>
            <person name="Poorten T."/>
            <person name="Britton C."/>
            <person name="Davik J."/>
            <person name="Ashrafi H."/>
            <person name="Aiden E.L."/>
            <person name="Borodovsky M."/>
            <person name="Worthington M."/>
        </authorList>
    </citation>
    <scope>NUCLEOTIDE SEQUENCE [LARGE SCALE GENOMIC DNA]</scope>
    <source>
        <strain evidence="1">PI 553951</strain>
    </source>
</reference>
<sequence length="175" mass="18511">MGKVEYNVYEILSSSTYLPLLLPCQITITLSPSSIPQARACLCTTVIITKPSRGLSSLPSRHHQEPKALACTDQLNQALPVVNSASHHELPVMPKSLAAVAATTSRLQAPLLALQEKKTESRTGRKDVAIITTPSCTNRASKPAGNPGCFTSAASIKLSQWGGGFLSLTKLCADG</sequence>
<name>A0AAW1W2V9_RUBAR</name>
<keyword evidence="2" id="KW-1185">Reference proteome</keyword>
<accession>A0AAW1W2V9</accession>
<evidence type="ECO:0000313" key="2">
    <source>
        <dbReference type="Proteomes" id="UP001457282"/>
    </source>
</evidence>
<dbReference type="EMBL" id="JBEDUW010000007">
    <property type="protein sequence ID" value="KAK9914435.1"/>
    <property type="molecule type" value="Genomic_DNA"/>
</dbReference>
<dbReference type="AlphaFoldDB" id="A0AAW1W2V9"/>
<dbReference type="Proteomes" id="UP001457282">
    <property type="component" value="Unassembled WGS sequence"/>
</dbReference>